<dbReference type="Proteomes" id="UP000324800">
    <property type="component" value="Unassembled WGS sequence"/>
</dbReference>
<dbReference type="EMBL" id="SNRW01010823">
    <property type="protein sequence ID" value="KAA6376007.1"/>
    <property type="molecule type" value="Genomic_DNA"/>
</dbReference>
<dbReference type="AlphaFoldDB" id="A0A5J4V075"/>
<comment type="caution">
    <text evidence="1">The sequence shown here is derived from an EMBL/GenBank/DDBJ whole genome shotgun (WGS) entry which is preliminary data.</text>
</comment>
<evidence type="ECO:0000313" key="2">
    <source>
        <dbReference type="Proteomes" id="UP000324800"/>
    </source>
</evidence>
<protein>
    <submittedName>
        <fullName evidence="1">Uncharacterized protein</fullName>
    </submittedName>
</protein>
<accession>A0A5J4V075</accession>
<proteinExistence type="predicted"/>
<name>A0A5J4V075_9EUKA</name>
<organism evidence="1 2">
    <name type="scientific">Streblomastix strix</name>
    <dbReference type="NCBI Taxonomy" id="222440"/>
    <lineage>
        <taxon>Eukaryota</taxon>
        <taxon>Metamonada</taxon>
        <taxon>Preaxostyla</taxon>
        <taxon>Oxymonadida</taxon>
        <taxon>Streblomastigidae</taxon>
        <taxon>Streblomastix</taxon>
    </lineage>
</organism>
<reference evidence="1 2" key="1">
    <citation type="submission" date="2019-03" db="EMBL/GenBank/DDBJ databases">
        <title>Single cell metagenomics reveals metabolic interactions within the superorganism composed of flagellate Streblomastix strix and complex community of Bacteroidetes bacteria on its surface.</title>
        <authorList>
            <person name="Treitli S.C."/>
            <person name="Kolisko M."/>
            <person name="Husnik F."/>
            <person name="Keeling P."/>
            <person name="Hampl V."/>
        </authorList>
    </citation>
    <scope>NUCLEOTIDE SEQUENCE [LARGE SCALE GENOMIC DNA]</scope>
    <source>
        <strain evidence="1">ST1C</strain>
    </source>
</reference>
<evidence type="ECO:0000313" key="1">
    <source>
        <dbReference type="EMBL" id="KAA6376007.1"/>
    </source>
</evidence>
<sequence>MKKFLEFLYPKFLFVEDVVSLHFGGLYPQPQFPPQYLLIKSNQEQIEQEGGIEEFDSLIKVEELNTEVKLEADYINALISNYYYKKIIEN</sequence>
<gene>
    <name evidence="1" type="ORF">EZS28_028465</name>
</gene>